<gene>
    <name evidence="5" type="ORF">LVJ77_01140</name>
</gene>
<keyword evidence="2" id="KW-0235">DNA replication</keyword>
<comment type="subunit">
    <text evidence="2">Homotetramer.</text>
</comment>
<dbReference type="KEGG" id="ckh:LVJ77_01140"/>
<dbReference type="GO" id="GO:0009295">
    <property type="term" value="C:nucleoid"/>
    <property type="evidence" value="ECO:0007669"/>
    <property type="project" value="TreeGrafter"/>
</dbReference>
<feature type="short sequence motif" description="Important for interaction with partner proteins" evidence="2">
    <location>
        <begin position="166"/>
        <end position="171"/>
    </location>
</feature>
<comment type="function">
    <text evidence="2">Plays an important role in DNA replication, recombination and repair. Binds to ssDNA and to an array of partner proteins to recruit them to their sites of action during DNA metabolism.</text>
</comment>
<keyword evidence="2" id="KW-0233">DNA recombination</keyword>
<dbReference type="PANTHER" id="PTHR10302">
    <property type="entry name" value="SINGLE-STRANDED DNA-BINDING PROTEIN"/>
    <property type="match status" value="1"/>
</dbReference>
<evidence type="ECO:0000256" key="4">
    <source>
        <dbReference type="SAM" id="MobiDB-lite"/>
    </source>
</evidence>
<protein>
    <recommendedName>
        <fullName evidence="2 3">Single-stranded DNA-binding protein</fullName>
        <shortName evidence="2">SSB</shortName>
    </recommendedName>
</protein>
<dbReference type="InterPro" id="IPR011344">
    <property type="entry name" value="ssDNA-bd"/>
</dbReference>
<proteinExistence type="inferred from homology"/>
<dbReference type="InterPro" id="IPR000424">
    <property type="entry name" value="Primosome_PriB/ssb"/>
</dbReference>
<dbReference type="GO" id="GO:0006281">
    <property type="term" value="P:DNA repair"/>
    <property type="evidence" value="ECO:0007669"/>
    <property type="project" value="UniProtKB-UniRule"/>
</dbReference>
<dbReference type="RefSeq" id="WP_027009091.1">
    <property type="nucleotide sequence ID" value="NZ_CP091521.1"/>
</dbReference>
<reference evidence="5" key="2">
    <citation type="submission" date="2024-09" db="EMBL/GenBank/DDBJ databases">
        <authorList>
            <person name="Veyrier F.J."/>
        </authorList>
    </citation>
    <scope>NUCLEOTIDE SEQUENCE</scope>
    <source>
        <strain evidence="5">17694</strain>
    </source>
</reference>
<reference evidence="5" key="1">
    <citation type="journal article" date="2022" name="Res Sq">
        <title>Evolution of multicellular longitudinally dividing oral cavity symbionts (Neisseriaceae).</title>
        <authorList>
            <person name="Nyongesa S."/>
            <person name="Weber P."/>
            <person name="Bernet E."/>
            <person name="Pullido F."/>
            <person name="Nieckarz M."/>
            <person name="Delaby M."/>
            <person name="Nieves C."/>
            <person name="Viehboeck T."/>
            <person name="Krause N."/>
            <person name="Rivera-Millot A."/>
            <person name="Nakamura A."/>
            <person name="Vischer N."/>
            <person name="VanNieuwenhze M."/>
            <person name="Brun Y."/>
            <person name="Cava F."/>
            <person name="Bulgheresi S."/>
            <person name="Veyrier F."/>
        </authorList>
    </citation>
    <scope>NUCLEOTIDE SEQUENCE</scope>
    <source>
        <strain evidence="5">17694</strain>
    </source>
</reference>
<dbReference type="GO" id="GO:0003697">
    <property type="term" value="F:single-stranded DNA binding"/>
    <property type="evidence" value="ECO:0007669"/>
    <property type="project" value="UniProtKB-UniRule"/>
</dbReference>
<dbReference type="EMBL" id="CP091521">
    <property type="protein sequence ID" value="UOP04973.1"/>
    <property type="molecule type" value="Genomic_DNA"/>
</dbReference>
<dbReference type="HAMAP" id="MF_00984">
    <property type="entry name" value="SSB"/>
    <property type="match status" value="1"/>
</dbReference>
<dbReference type="GO" id="GO:0006310">
    <property type="term" value="P:DNA recombination"/>
    <property type="evidence" value="ECO:0007669"/>
    <property type="project" value="UniProtKB-UniRule"/>
</dbReference>
<dbReference type="NCBIfam" id="TIGR00621">
    <property type="entry name" value="ssb"/>
    <property type="match status" value="1"/>
</dbReference>
<sequence length="171" mass="18781">MSLNKVMLIGRLGRDPEMRYMPSGDAVCNFSLATDESWNDKQSGQKVSKTEWHNITLFNKTAEIAGQYLKKGSQVYIEGRIQSRKYTGKDGVERTAYDIVGNQMQMLGSKNDNAPSAAPSYDSYTAAPPPQNNHHAAPAAASYQAPPPPQQQRPVADPPAPVEDIDDDIPF</sequence>
<dbReference type="InterPro" id="IPR012340">
    <property type="entry name" value="NA-bd_OB-fold"/>
</dbReference>
<name>A0A8T9MYR3_9NEIS</name>
<accession>A0A8T9MYR3</accession>
<dbReference type="PROSITE" id="PS50935">
    <property type="entry name" value="SSB"/>
    <property type="match status" value="1"/>
</dbReference>
<feature type="compositionally biased region" description="Low complexity" evidence="4">
    <location>
        <begin position="132"/>
        <end position="144"/>
    </location>
</feature>
<keyword evidence="2" id="KW-0234">DNA repair</keyword>
<keyword evidence="2" id="KW-0227">DNA damage</keyword>
<keyword evidence="1 2" id="KW-0238">DNA-binding</keyword>
<organism evidence="5 6">
    <name type="scientific">Conchiformibius kuhniae</name>
    <dbReference type="NCBI Taxonomy" id="211502"/>
    <lineage>
        <taxon>Bacteria</taxon>
        <taxon>Pseudomonadati</taxon>
        <taxon>Pseudomonadota</taxon>
        <taxon>Betaproteobacteria</taxon>
        <taxon>Neisseriales</taxon>
        <taxon>Neisseriaceae</taxon>
        <taxon>Conchiformibius</taxon>
    </lineage>
</organism>
<keyword evidence="6" id="KW-1185">Reference proteome</keyword>
<dbReference type="Pfam" id="PF00436">
    <property type="entry name" value="SSB"/>
    <property type="match status" value="1"/>
</dbReference>
<feature type="region of interest" description="Disordered" evidence="4">
    <location>
        <begin position="107"/>
        <end position="171"/>
    </location>
</feature>
<evidence type="ECO:0000256" key="3">
    <source>
        <dbReference type="PIRNR" id="PIRNR002070"/>
    </source>
</evidence>
<dbReference type="AlphaFoldDB" id="A0A8T9MYR3"/>
<dbReference type="Proteomes" id="UP000831534">
    <property type="component" value="Chromosome"/>
</dbReference>
<dbReference type="CDD" id="cd04496">
    <property type="entry name" value="SSB_OBF"/>
    <property type="match status" value="1"/>
</dbReference>
<dbReference type="PIRSF" id="PIRSF002070">
    <property type="entry name" value="SSB"/>
    <property type="match status" value="1"/>
</dbReference>
<dbReference type="SUPFAM" id="SSF50249">
    <property type="entry name" value="Nucleic acid-binding proteins"/>
    <property type="match status" value="1"/>
</dbReference>
<dbReference type="GO" id="GO:0006260">
    <property type="term" value="P:DNA replication"/>
    <property type="evidence" value="ECO:0007669"/>
    <property type="project" value="UniProtKB-UniRule"/>
</dbReference>
<dbReference type="PANTHER" id="PTHR10302:SF27">
    <property type="entry name" value="SINGLE-STRANDED DNA-BINDING PROTEIN"/>
    <property type="match status" value="1"/>
</dbReference>
<evidence type="ECO:0000256" key="2">
    <source>
        <dbReference type="HAMAP-Rule" id="MF_00984"/>
    </source>
</evidence>
<comment type="caution">
    <text evidence="2">Lacks conserved residue(s) required for the propagation of feature annotation.</text>
</comment>
<feature type="compositionally biased region" description="Pro residues" evidence="4">
    <location>
        <begin position="145"/>
        <end position="161"/>
    </location>
</feature>
<evidence type="ECO:0000313" key="5">
    <source>
        <dbReference type="EMBL" id="UOP04973.1"/>
    </source>
</evidence>
<evidence type="ECO:0000256" key="1">
    <source>
        <dbReference type="ARBA" id="ARBA00023125"/>
    </source>
</evidence>
<dbReference type="Gene3D" id="2.40.50.140">
    <property type="entry name" value="Nucleic acid-binding proteins"/>
    <property type="match status" value="1"/>
</dbReference>
<evidence type="ECO:0000313" key="6">
    <source>
        <dbReference type="Proteomes" id="UP000831534"/>
    </source>
</evidence>